<dbReference type="EMBL" id="KN832892">
    <property type="protein sequence ID" value="KIM93934.1"/>
    <property type="molecule type" value="Genomic_DNA"/>
</dbReference>
<keyword evidence="2" id="KW-1185">Reference proteome</keyword>
<reference evidence="1 2" key="1">
    <citation type="submission" date="2014-04" db="EMBL/GenBank/DDBJ databases">
        <authorList>
            <consortium name="DOE Joint Genome Institute"/>
            <person name="Kuo A."/>
            <person name="Martino E."/>
            <person name="Perotto S."/>
            <person name="Kohler A."/>
            <person name="Nagy L.G."/>
            <person name="Floudas D."/>
            <person name="Copeland A."/>
            <person name="Barry K.W."/>
            <person name="Cichocki N."/>
            <person name="Veneault-Fourrey C."/>
            <person name="LaButti K."/>
            <person name="Lindquist E.A."/>
            <person name="Lipzen A."/>
            <person name="Lundell T."/>
            <person name="Morin E."/>
            <person name="Murat C."/>
            <person name="Sun H."/>
            <person name="Tunlid A."/>
            <person name="Henrissat B."/>
            <person name="Grigoriev I.V."/>
            <person name="Hibbett D.S."/>
            <person name="Martin F."/>
            <person name="Nordberg H.P."/>
            <person name="Cantor M.N."/>
            <person name="Hua S.X."/>
        </authorList>
    </citation>
    <scope>NUCLEOTIDE SEQUENCE [LARGE SCALE GENOMIC DNA]</scope>
    <source>
        <strain evidence="1 2">Zn</strain>
    </source>
</reference>
<sequence length="80" mass="8630">MLVTQNAKAYTALASTAGELSWPEDTRRVSPSLGLKLQSFLTAHTKPSILQTLIGKNPVSVPKFLNVSAVSIHITDIRAK</sequence>
<evidence type="ECO:0000313" key="2">
    <source>
        <dbReference type="Proteomes" id="UP000054321"/>
    </source>
</evidence>
<dbReference type="AlphaFoldDB" id="A0A0C3GRF4"/>
<reference evidence="2" key="2">
    <citation type="submission" date="2015-01" db="EMBL/GenBank/DDBJ databases">
        <title>Evolutionary Origins and Diversification of the Mycorrhizal Mutualists.</title>
        <authorList>
            <consortium name="DOE Joint Genome Institute"/>
            <consortium name="Mycorrhizal Genomics Consortium"/>
            <person name="Kohler A."/>
            <person name="Kuo A."/>
            <person name="Nagy L.G."/>
            <person name="Floudas D."/>
            <person name="Copeland A."/>
            <person name="Barry K.W."/>
            <person name="Cichocki N."/>
            <person name="Veneault-Fourrey C."/>
            <person name="LaButti K."/>
            <person name="Lindquist E.A."/>
            <person name="Lipzen A."/>
            <person name="Lundell T."/>
            <person name="Morin E."/>
            <person name="Murat C."/>
            <person name="Riley R."/>
            <person name="Ohm R."/>
            <person name="Sun H."/>
            <person name="Tunlid A."/>
            <person name="Henrissat B."/>
            <person name="Grigoriev I.V."/>
            <person name="Hibbett D.S."/>
            <person name="Martin F."/>
        </authorList>
    </citation>
    <scope>NUCLEOTIDE SEQUENCE [LARGE SCALE GENOMIC DNA]</scope>
    <source>
        <strain evidence="2">Zn</strain>
    </source>
</reference>
<proteinExistence type="predicted"/>
<accession>A0A0C3GRF4</accession>
<gene>
    <name evidence="1" type="ORF">OIDMADRAFT_21468</name>
</gene>
<protein>
    <submittedName>
        <fullName evidence="1">Uncharacterized protein</fullName>
    </submittedName>
</protein>
<dbReference type="Proteomes" id="UP000054321">
    <property type="component" value="Unassembled WGS sequence"/>
</dbReference>
<evidence type="ECO:0000313" key="1">
    <source>
        <dbReference type="EMBL" id="KIM93934.1"/>
    </source>
</evidence>
<name>A0A0C3GRF4_OIDMZ</name>
<dbReference type="HOGENOM" id="CLU_2590369_0_0_1"/>
<dbReference type="InParanoid" id="A0A0C3GRF4"/>
<organism evidence="1 2">
    <name type="scientific">Oidiodendron maius (strain Zn)</name>
    <dbReference type="NCBI Taxonomy" id="913774"/>
    <lineage>
        <taxon>Eukaryota</taxon>
        <taxon>Fungi</taxon>
        <taxon>Dikarya</taxon>
        <taxon>Ascomycota</taxon>
        <taxon>Pezizomycotina</taxon>
        <taxon>Leotiomycetes</taxon>
        <taxon>Leotiomycetes incertae sedis</taxon>
        <taxon>Myxotrichaceae</taxon>
        <taxon>Oidiodendron</taxon>
    </lineage>
</organism>